<reference evidence="1 2" key="1">
    <citation type="submission" date="2021-02" db="EMBL/GenBank/DDBJ databases">
        <title>Leishmania (Mundinia) enrietti genome sequencing and assembly.</title>
        <authorList>
            <person name="Almutairi H."/>
            <person name="Gatherer D."/>
        </authorList>
    </citation>
    <scope>NUCLEOTIDE SEQUENCE [LARGE SCALE GENOMIC DNA]</scope>
    <source>
        <strain evidence="1">CUR178</strain>
    </source>
</reference>
<name>A0A836GSG3_LEIEN</name>
<dbReference type="AlphaFoldDB" id="A0A836GSG3"/>
<dbReference type="RefSeq" id="XP_067690891.1">
    <property type="nucleotide sequence ID" value="XM_067834788.1"/>
</dbReference>
<accession>A0A836GSG3</accession>
<organism evidence="1 2">
    <name type="scientific">Leishmania enriettii</name>
    <dbReference type="NCBI Taxonomy" id="5663"/>
    <lineage>
        <taxon>Eukaryota</taxon>
        <taxon>Discoba</taxon>
        <taxon>Euglenozoa</taxon>
        <taxon>Kinetoplastea</taxon>
        <taxon>Metakinetoplastina</taxon>
        <taxon>Trypanosomatida</taxon>
        <taxon>Trypanosomatidae</taxon>
        <taxon>Leishmaniinae</taxon>
        <taxon>Leishmania</taxon>
    </lineage>
</organism>
<dbReference type="GeneID" id="94170298"/>
<evidence type="ECO:0000313" key="1">
    <source>
        <dbReference type="EMBL" id="KAG5473132.1"/>
    </source>
</evidence>
<dbReference type="OrthoDB" id="10302122at2759"/>
<protein>
    <submittedName>
        <fullName evidence="1">Uncharacterized protein</fullName>
    </submittedName>
</protein>
<comment type="caution">
    <text evidence="1">The sequence shown here is derived from an EMBL/GenBank/DDBJ whole genome shotgun (WGS) entry which is preliminary data.</text>
</comment>
<evidence type="ECO:0000313" key="2">
    <source>
        <dbReference type="Proteomes" id="UP000674179"/>
    </source>
</evidence>
<proteinExistence type="predicted"/>
<dbReference type="EMBL" id="JAFHKP010000030">
    <property type="protein sequence ID" value="KAG5473132.1"/>
    <property type="molecule type" value="Genomic_DNA"/>
</dbReference>
<sequence length="90" mass="9817">MIAMQPVTVREIDPRVVAVVSTSQSTRRNESDNLILDEGKLMRPARLQDRTVCEQVAHGVELLEWSIVAAPRASAAQGFTSGHDCCGNEP</sequence>
<keyword evidence="2" id="KW-1185">Reference proteome</keyword>
<dbReference type="KEGG" id="lenr:94170298"/>
<dbReference type="Proteomes" id="UP000674179">
    <property type="component" value="Chromosome 30"/>
</dbReference>
<gene>
    <name evidence="1" type="ORF">CUR178_03050</name>
</gene>